<dbReference type="GO" id="GO:0030688">
    <property type="term" value="C:preribosome, small subunit precursor"/>
    <property type="evidence" value="ECO:0007669"/>
    <property type="project" value="TreeGrafter"/>
</dbReference>
<dbReference type="PANTHER" id="PTHR12821:SF0">
    <property type="entry name" value="BYSTIN"/>
    <property type="match status" value="1"/>
</dbReference>
<dbReference type="AlphaFoldDB" id="A0A9Q0UDP3"/>
<dbReference type="PANTHER" id="PTHR12821">
    <property type="entry name" value="BYSTIN"/>
    <property type="match status" value="1"/>
</dbReference>
<reference evidence="3" key="2">
    <citation type="journal article" date="2023" name="Int. J. Mol. Sci.">
        <title>De Novo Assembly and Annotation of 11 Diverse Shrub Willow (Salix) Genomes Reveals Novel Gene Organization in Sex-Linked Regions.</title>
        <authorList>
            <person name="Hyden B."/>
            <person name="Feng K."/>
            <person name="Yates T.B."/>
            <person name="Jawdy S."/>
            <person name="Cereghino C."/>
            <person name="Smart L.B."/>
            <person name="Muchero W."/>
        </authorList>
    </citation>
    <scope>NUCLEOTIDE SEQUENCE</scope>
    <source>
        <tissue evidence="3">Shoot tip</tissue>
    </source>
</reference>
<feature type="region of interest" description="Disordered" evidence="2">
    <location>
        <begin position="1"/>
        <end position="47"/>
    </location>
</feature>
<feature type="region of interest" description="Disordered" evidence="2">
    <location>
        <begin position="61"/>
        <end position="88"/>
    </location>
</feature>
<dbReference type="GO" id="GO:0030515">
    <property type="term" value="F:snoRNA binding"/>
    <property type="evidence" value="ECO:0007669"/>
    <property type="project" value="TreeGrafter"/>
</dbReference>
<evidence type="ECO:0000256" key="1">
    <source>
        <dbReference type="ARBA" id="ARBA00007114"/>
    </source>
</evidence>
<dbReference type="Proteomes" id="UP001151752">
    <property type="component" value="Chromosome 11"/>
</dbReference>
<dbReference type="GO" id="GO:0006364">
    <property type="term" value="P:rRNA processing"/>
    <property type="evidence" value="ECO:0007669"/>
    <property type="project" value="TreeGrafter"/>
</dbReference>
<feature type="compositionally biased region" description="Basic residues" evidence="2">
    <location>
        <begin position="27"/>
        <end position="38"/>
    </location>
</feature>
<protein>
    <submittedName>
        <fullName evidence="3">BYSTIN</fullName>
    </submittedName>
</protein>
<keyword evidence="4" id="KW-1185">Reference proteome</keyword>
<gene>
    <name evidence="3" type="ORF">OIU74_006232</name>
</gene>
<name>A0A9Q0UDP3_9ROSI</name>
<evidence type="ECO:0000313" key="4">
    <source>
        <dbReference type="Proteomes" id="UP001151752"/>
    </source>
</evidence>
<reference evidence="3" key="1">
    <citation type="submission" date="2022-11" db="EMBL/GenBank/DDBJ databases">
        <authorList>
            <person name="Hyden B.L."/>
            <person name="Feng K."/>
            <person name="Yates T."/>
            <person name="Jawdy S."/>
            <person name="Smart L.B."/>
            <person name="Muchero W."/>
        </authorList>
    </citation>
    <scope>NUCLEOTIDE SEQUENCE</scope>
    <source>
        <tissue evidence="3">Shoot tip</tissue>
    </source>
</reference>
<evidence type="ECO:0000313" key="3">
    <source>
        <dbReference type="EMBL" id="KAJ6728136.1"/>
    </source>
</evidence>
<feature type="compositionally biased region" description="Basic and acidic residues" evidence="2">
    <location>
        <begin position="61"/>
        <end position="70"/>
    </location>
</feature>
<organism evidence="3 4">
    <name type="scientific">Salix koriyanagi</name>
    <dbReference type="NCBI Taxonomy" id="2511006"/>
    <lineage>
        <taxon>Eukaryota</taxon>
        <taxon>Viridiplantae</taxon>
        <taxon>Streptophyta</taxon>
        <taxon>Embryophyta</taxon>
        <taxon>Tracheophyta</taxon>
        <taxon>Spermatophyta</taxon>
        <taxon>Magnoliopsida</taxon>
        <taxon>eudicotyledons</taxon>
        <taxon>Gunneridae</taxon>
        <taxon>Pentapetalae</taxon>
        <taxon>rosids</taxon>
        <taxon>fabids</taxon>
        <taxon>Malpighiales</taxon>
        <taxon>Salicaceae</taxon>
        <taxon>Saliceae</taxon>
        <taxon>Salix</taxon>
    </lineage>
</organism>
<evidence type="ECO:0000256" key="2">
    <source>
        <dbReference type="SAM" id="MobiDB-lite"/>
    </source>
</evidence>
<feature type="compositionally biased region" description="Basic and acidic residues" evidence="2">
    <location>
        <begin position="7"/>
        <end position="19"/>
    </location>
</feature>
<dbReference type="GO" id="GO:0005730">
    <property type="term" value="C:nucleolus"/>
    <property type="evidence" value="ECO:0007669"/>
    <property type="project" value="TreeGrafter"/>
</dbReference>
<accession>A0A9Q0UDP3</accession>
<dbReference type="GO" id="GO:0005737">
    <property type="term" value="C:cytoplasm"/>
    <property type="evidence" value="ECO:0007669"/>
    <property type="project" value="TreeGrafter"/>
</dbReference>
<comment type="caution">
    <text evidence="3">The sequence shown here is derived from an EMBL/GenBank/DDBJ whole genome shotgun (WGS) entry which is preliminary data.</text>
</comment>
<feature type="compositionally biased region" description="Acidic residues" evidence="2">
    <location>
        <begin position="75"/>
        <end position="88"/>
    </location>
</feature>
<dbReference type="EMBL" id="JAPFFM010000012">
    <property type="protein sequence ID" value="KAJ6728136.1"/>
    <property type="molecule type" value="Genomic_DNA"/>
</dbReference>
<dbReference type="Pfam" id="PF05291">
    <property type="entry name" value="Bystin"/>
    <property type="match status" value="1"/>
</dbReference>
<comment type="similarity">
    <text evidence="1">Belongs to the bystin family.</text>
</comment>
<proteinExistence type="inferred from homology"/>
<sequence length="507" mass="59246">MAKKRERQQNREPFLKEDTDSIASTKTRTKASKHHQKQQKMISSGMSSKILKEALIQQKEIQAEEAKERNPNFNDLEEELPEREEEQYAEDEIDDFSGFSETQSQFNDYPEEIDENDEKLLEAFLSKDAGPQQTLTDLIIEKIKKRDAHVSSETQPMPKLDQSLIDLYKGVGEYLSKYTAGKIPKAFKHIPSMQLWEDVLYLTEPQKWSPSAMYQATRIFSSNLGAKKAERFYRLVLLPRVRDDIRMNKRLHFSLYQALKKSLYKPAAFNKGILLPLCKSRTCNLREAVIVGSVIQKVSIPMLHSCVTLLKLAEMDYCGTTSYFIKLLLDKKYALPYRVVDAVVGHFMRFLEDTRIMPVIWHQSLLSFVQRYKNELQKEDKDNLRRLVLRQKHKLVSPEIIRELDNSLNRGEKGDPMSINILCLQNLELYTSFIGHLLYLLLCYACMRFMRFSITSEWYAPLYEGLIFRRYPWRRTECLPLMNINLYQYGSRQAPLEFSVSICCTAC</sequence>
<dbReference type="InterPro" id="IPR007955">
    <property type="entry name" value="Bystin"/>
</dbReference>